<dbReference type="EC" id="2.4.1.18" evidence="3"/>
<dbReference type="InterPro" id="IPR006048">
    <property type="entry name" value="A-amylase/branching_C"/>
</dbReference>
<dbReference type="CAZy" id="GH13">
    <property type="family name" value="Glycoside Hydrolase Family 13"/>
</dbReference>
<dbReference type="GO" id="GO:0004553">
    <property type="term" value="F:hydrolase activity, hydrolyzing O-glycosyl compounds"/>
    <property type="evidence" value="ECO:0007669"/>
    <property type="project" value="InterPro"/>
</dbReference>
<evidence type="ECO:0000256" key="6">
    <source>
        <dbReference type="SAM" id="MobiDB-lite"/>
    </source>
</evidence>
<comment type="similarity">
    <text evidence="2">Belongs to the glycosyl hydrolase 13 family. GlgB subfamily.</text>
</comment>
<dbReference type="PROSITE" id="PS50053">
    <property type="entry name" value="UBIQUITIN_2"/>
    <property type="match status" value="1"/>
</dbReference>
<sequence length="1254" mass="144706">MSDSDSDDLYSNYTSRRYNSHFTKPSGANGLEPDSSDSDEDDDVQEVEPIRNSIKRQRLIESSDEDSDDESVAILNRAKLQTHDEYIEELCEKTASEYYRTTKKKAEEESRNDVFLDQLRPKVQVESGQFTRAKRIIDEIGEAWKSKTPDISILSNDEPEQSSSSLPCTIDVMDLEIIRNGIFGIDICLSNNFENIREILAEKWGIPIDDVLLHYNGQEIMPEHTPNNLGFIALQHPHPVFQASKKLAPIVQPNSNGIIDLDDYNEPTRKSNKEVSDGLIGIKFQLASRKKPVEIRVKIETTIDELKDLLCADLGDSVDKQKMRLMFDDDILTDGSQTCDQIGIENGDCIDMSTPPHIEELFKVDPYLKDFQGEISRRYGVFLDYQQRIVECGGIDKFTSSYREFGLNVQPDNSIRGLEWAPAAQRLALVGDFNNWDQNANVYKQEQHGKWSIIIPPNPDGSCAIPHLSVIKIAVTHNGQVHFKLSPWAKYVTCPRPKETVIYHQNFYNPPQKYELQSPRPTKPESLRIYEAHVGISSSEGKINSYREFADDVLPRIHKQGYNAIQLMAVMEHVYYASFGYQVTSFFAVSSRCGLPDDLKYLVDKAHSLGIYMLLDVVHSHASKNVDDGLNEWDGSKGGYFHENARGYHNLWDSRLFDYTKIETLRLLLSNLRWWIEEYGFDGFRFDGVTSMIYHSHGMNDSFAGGYPMYFGLNADTDSIVYLMLANDFLHKKYPQVITIAEEVSGMPAMCRPVEEGGQGFDYRLAMALPDMWIKILKHTSDEDLKVGEVVFNLENRRYAEKHVAYAESHDQALVGDKTIAFWLMDKEMYDFMSVDSPLTPIIDRGLSLHKLIRLLTMSLGGEAWLNFIGNEFGHPEWLDFPRIGNSESFHYARRQFNLVDAEYLRYKFLNNWDREMNLLEERTGFLHKGYAYTSWKHDSDKVVVFERAGLVFIFNFHPTQSFADYSIGIDQPGKYGLALNSDDAQFGGHSRIDPSSQYHTFEDGYAGRRHRAQMIRFRILRRIGTTASCSSSQDHYKILGLAQSASQKDIKSAYYKLSKQHHPDTNPDNKEEAAKKFHQVAMAYEVLGSEEKRKLYDMTRIRQNPMADQTNMSNRYRRRSTTTKQYTDIDIDYKDFEHFQRSNRRRPQYHSHFEMPNEFYAEFGGFKKRTFKSEYDEAQERHGSMYKDSRAAQREMEELRRQVAREQSRYPIPTFEQMMRDKRLKESQQQRQYLGGMIVAGIIAGFLTVLLSR</sequence>
<evidence type="ECO:0000313" key="10">
    <source>
        <dbReference type="EMBL" id="ACI49189.1"/>
    </source>
</evidence>
<keyword evidence="4" id="KW-0808">Transferase</keyword>
<dbReference type="PROSITE" id="PS50076">
    <property type="entry name" value="DNAJ_2"/>
    <property type="match status" value="1"/>
</dbReference>
<dbReference type="InterPro" id="IPR017853">
    <property type="entry name" value="GH"/>
</dbReference>
<dbReference type="InterPro" id="IPR013783">
    <property type="entry name" value="Ig-like_fold"/>
</dbReference>
<dbReference type="Pfam" id="PF11976">
    <property type="entry name" value="Rad60-SLD"/>
    <property type="match status" value="1"/>
</dbReference>
<dbReference type="InterPro" id="IPR006047">
    <property type="entry name" value="GH13_cat_dom"/>
</dbReference>
<dbReference type="GO" id="GO:0005737">
    <property type="term" value="C:cytoplasm"/>
    <property type="evidence" value="ECO:0007669"/>
    <property type="project" value="TreeGrafter"/>
</dbReference>
<dbReference type="PRINTS" id="PR00625">
    <property type="entry name" value="JDOMAIN"/>
</dbReference>
<dbReference type="Gene3D" id="1.10.287.110">
    <property type="entry name" value="DnaJ domain"/>
    <property type="match status" value="1"/>
</dbReference>
<dbReference type="InterPro" id="IPR013780">
    <property type="entry name" value="Glyco_hydro_b"/>
</dbReference>
<dbReference type="CDD" id="cd06257">
    <property type="entry name" value="DnaJ"/>
    <property type="match status" value="1"/>
</dbReference>
<dbReference type="InterPro" id="IPR004193">
    <property type="entry name" value="Glyco_hydro_13_N"/>
</dbReference>
<gene>
    <name evidence="10" type="ORF">Csp3_JD02.017</name>
</gene>
<dbReference type="PANTHER" id="PTHR43651">
    <property type="entry name" value="1,4-ALPHA-GLUCAN-BRANCHING ENZYME"/>
    <property type="match status" value="1"/>
</dbReference>
<dbReference type="FunFam" id="2.60.40.10:FF:002515">
    <property type="entry name" value="Alpha-amylase"/>
    <property type="match status" value="1"/>
</dbReference>
<evidence type="ECO:0000259" key="8">
    <source>
        <dbReference type="PROSITE" id="PS50053"/>
    </source>
</evidence>
<dbReference type="InterPro" id="IPR036869">
    <property type="entry name" value="J_dom_sf"/>
</dbReference>
<dbReference type="SUPFAM" id="SSF46565">
    <property type="entry name" value="Chaperone J-domain"/>
    <property type="match status" value="1"/>
</dbReference>
<keyword evidence="7" id="KW-1133">Transmembrane helix</keyword>
<dbReference type="SUPFAM" id="SSF51445">
    <property type="entry name" value="(Trans)glycosidases"/>
    <property type="match status" value="1"/>
</dbReference>
<feature type="domain" description="J" evidence="9">
    <location>
        <begin position="1035"/>
        <end position="1101"/>
    </location>
</feature>
<dbReference type="GO" id="GO:0043169">
    <property type="term" value="F:cation binding"/>
    <property type="evidence" value="ECO:0007669"/>
    <property type="project" value="InterPro"/>
</dbReference>
<dbReference type="PANTHER" id="PTHR43651:SF3">
    <property type="entry name" value="1,4-ALPHA-GLUCAN-BRANCHING ENZYME"/>
    <property type="match status" value="1"/>
</dbReference>
<dbReference type="SMART" id="SM00271">
    <property type="entry name" value="DnaJ"/>
    <property type="match status" value="1"/>
</dbReference>
<proteinExistence type="inferred from homology"/>
<dbReference type="Gene3D" id="3.10.20.90">
    <property type="entry name" value="Phosphatidylinositol 3-kinase Catalytic Subunit, Chain A, domain 1"/>
    <property type="match status" value="2"/>
</dbReference>
<dbReference type="CAZy" id="CBM48">
    <property type="family name" value="Carbohydrate-Binding Module Family 48"/>
</dbReference>
<dbReference type="GO" id="GO:0005978">
    <property type="term" value="P:glycogen biosynthetic process"/>
    <property type="evidence" value="ECO:0007669"/>
    <property type="project" value="TreeGrafter"/>
</dbReference>
<evidence type="ECO:0000259" key="9">
    <source>
        <dbReference type="PROSITE" id="PS50076"/>
    </source>
</evidence>
<dbReference type="CDD" id="cd01763">
    <property type="entry name" value="Ubl_SUMO_like"/>
    <property type="match status" value="1"/>
</dbReference>
<dbReference type="AlphaFoldDB" id="B6VBU6"/>
<dbReference type="InterPro" id="IPR022617">
    <property type="entry name" value="Rad60/SUMO-like_dom"/>
</dbReference>
<dbReference type="EMBL" id="FJ362376">
    <property type="protein sequence ID" value="ACI49189.1"/>
    <property type="molecule type" value="Genomic_DNA"/>
</dbReference>
<evidence type="ECO:0000256" key="2">
    <source>
        <dbReference type="ARBA" id="ARBA00009000"/>
    </source>
</evidence>
<feature type="compositionally biased region" description="Acidic residues" evidence="6">
    <location>
        <begin position="62"/>
        <end position="71"/>
    </location>
</feature>
<dbReference type="Pfam" id="PF00226">
    <property type="entry name" value="DnaJ"/>
    <property type="match status" value="1"/>
</dbReference>
<dbReference type="InterPro" id="IPR014756">
    <property type="entry name" value="Ig_E-set"/>
</dbReference>
<feature type="domain" description="Ubiquitin-like" evidence="8">
    <location>
        <begin position="280"/>
        <end position="352"/>
    </location>
</feature>
<dbReference type="Gene3D" id="2.60.40.10">
    <property type="entry name" value="Immunoglobulins"/>
    <property type="match status" value="1"/>
</dbReference>
<evidence type="ECO:0000256" key="5">
    <source>
        <dbReference type="ARBA" id="ARBA00060592"/>
    </source>
</evidence>
<dbReference type="Pfam" id="PF00128">
    <property type="entry name" value="Alpha-amylase"/>
    <property type="match status" value="1"/>
</dbReference>
<comment type="pathway">
    <text evidence="5">Glycan biosynthesis.</text>
</comment>
<dbReference type="SUPFAM" id="SSF81296">
    <property type="entry name" value="E set domains"/>
    <property type="match status" value="1"/>
</dbReference>
<evidence type="ECO:0000256" key="3">
    <source>
        <dbReference type="ARBA" id="ARBA00012541"/>
    </source>
</evidence>
<feature type="compositionally biased region" description="Acidic residues" evidence="6">
    <location>
        <begin position="34"/>
        <end position="46"/>
    </location>
</feature>
<dbReference type="InterPro" id="IPR001623">
    <property type="entry name" value="DnaJ_domain"/>
</dbReference>
<feature type="compositionally biased region" description="Polar residues" evidence="6">
    <location>
        <begin position="9"/>
        <end position="23"/>
    </location>
</feature>
<feature type="region of interest" description="Disordered" evidence="6">
    <location>
        <begin position="1"/>
        <end position="71"/>
    </location>
</feature>
<dbReference type="Pfam" id="PF02922">
    <property type="entry name" value="CBM_48"/>
    <property type="match status" value="1"/>
</dbReference>
<dbReference type="SMART" id="SM00642">
    <property type="entry name" value="Aamy"/>
    <property type="match status" value="1"/>
</dbReference>
<protein>
    <recommendedName>
        <fullName evidence="3">1,4-alpha-glucan branching enzyme</fullName>
        <ecNumber evidence="3">2.4.1.18</ecNumber>
    </recommendedName>
</protein>
<dbReference type="InterPro" id="IPR000626">
    <property type="entry name" value="Ubiquitin-like_dom"/>
</dbReference>
<keyword evidence="7" id="KW-0812">Transmembrane</keyword>
<reference evidence="10" key="1">
    <citation type="journal article" date="2008" name="Genome Res.">
        <title>Multigenome DNA sequence conservation identifies Hox cis-regulatory elements.</title>
        <authorList>
            <person name="Kuntz S.G."/>
            <person name="Schwarz E.M."/>
            <person name="DeModena J.A."/>
            <person name="De Buysscher T."/>
            <person name="Trout D."/>
            <person name="Shizuya H."/>
            <person name="Sternberg P.W."/>
            <person name="Wold B.J."/>
        </authorList>
    </citation>
    <scope>NUCLEOTIDE SEQUENCE</scope>
    <source>
        <strain evidence="10">PS1010</strain>
    </source>
</reference>
<dbReference type="GO" id="GO:0003844">
    <property type="term" value="F:1,4-alpha-glucan branching enzyme activity"/>
    <property type="evidence" value="ECO:0007669"/>
    <property type="project" value="UniProtKB-EC"/>
</dbReference>
<keyword evidence="7" id="KW-0472">Membrane</keyword>
<dbReference type="Gene3D" id="2.60.40.1180">
    <property type="entry name" value="Golgi alpha-mannosidase II"/>
    <property type="match status" value="1"/>
</dbReference>
<dbReference type="SUPFAM" id="SSF54236">
    <property type="entry name" value="Ubiquitin-like"/>
    <property type="match status" value="2"/>
</dbReference>
<evidence type="ECO:0000256" key="1">
    <source>
        <dbReference type="ARBA" id="ARBA00000826"/>
    </source>
</evidence>
<organism evidence="10">
    <name type="scientific">Caenorhabditis angaria</name>
    <dbReference type="NCBI Taxonomy" id="860376"/>
    <lineage>
        <taxon>Eukaryota</taxon>
        <taxon>Metazoa</taxon>
        <taxon>Ecdysozoa</taxon>
        <taxon>Nematoda</taxon>
        <taxon>Chromadorea</taxon>
        <taxon>Rhabditida</taxon>
        <taxon>Rhabditina</taxon>
        <taxon>Rhabditomorpha</taxon>
        <taxon>Rhabditoidea</taxon>
        <taxon>Rhabditidae</taxon>
        <taxon>Peloderinae</taxon>
        <taxon>Caenorhabditis</taxon>
    </lineage>
</organism>
<name>B6VBU6_9PELO</name>
<dbReference type="SUPFAM" id="SSF51011">
    <property type="entry name" value="Glycosyl hydrolase domain"/>
    <property type="match status" value="1"/>
</dbReference>
<evidence type="ECO:0000256" key="7">
    <source>
        <dbReference type="SAM" id="Phobius"/>
    </source>
</evidence>
<dbReference type="FunFam" id="1.10.287.110:FF:000221">
    <property type="entry name" value="Protein CBR-DNJ-18"/>
    <property type="match status" value="1"/>
</dbReference>
<dbReference type="CDD" id="cd02854">
    <property type="entry name" value="E_set_GBE_euk_N"/>
    <property type="match status" value="1"/>
</dbReference>
<dbReference type="InterPro" id="IPR029071">
    <property type="entry name" value="Ubiquitin-like_domsf"/>
</dbReference>
<accession>B6VBU6</accession>
<dbReference type="CDD" id="cd11321">
    <property type="entry name" value="AmyAc_bac_euk_BE"/>
    <property type="match status" value="1"/>
</dbReference>
<dbReference type="Pfam" id="PF02806">
    <property type="entry name" value="Alpha-amylase_C"/>
    <property type="match status" value="1"/>
</dbReference>
<feature type="transmembrane region" description="Helical" evidence="7">
    <location>
        <begin position="1234"/>
        <end position="1252"/>
    </location>
</feature>
<evidence type="ECO:0000256" key="4">
    <source>
        <dbReference type="ARBA" id="ARBA00022679"/>
    </source>
</evidence>
<comment type="catalytic activity">
    <reaction evidence="1">
        <text>Transfers a segment of a (1-&gt;4)-alpha-D-glucan chain to a primary hydroxy group in a similar glucan chain.</text>
        <dbReference type="EC" id="2.4.1.18"/>
    </reaction>
</comment>
<dbReference type="Gene3D" id="3.20.20.80">
    <property type="entry name" value="Glycosidases"/>
    <property type="match status" value="1"/>
</dbReference>
<dbReference type="FunFam" id="3.20.20.80:FF:000001">
    <property type="entry name" value="1,4-alpha-glucan branching enzyme"/>
    <property type="match status" value="1"/>
</dbReference>